<dbReference type="AlphaFoldDB" id="A0A1J9QUL4"/>
<feature type="region of interest" description="Disordered" evidence="1">
    <location>
        <begin position="18"/>
        <end position="56"/>
    </location>
</feature>
<dbReference type="Proteomes" id="UP000183809">
    <property type="component" value="Unassembled WGS sequence"/>
</dbReference>
<dbReference type="GeneID" id="31015413"/>
<dbReference type="OrthoDB" id="2530523at2759"/>
<comment type="caution">
    <text evidence="2">The sequence shown here is derived from an EMBL/GenBank/DDBJ whole genome shotgun (WGS) entry which is preliminary data.</text>
</comment>
<evidence type="ECO:0000256" key="1">
    <source>
        <dbReference type="SAM" id="MobiDB-lite"/>
    </source>
</evidence>
<feature type="compositionally biased region" description="Polar residues" evidence="1">
    <location>
        <begin position="101"/>
        <end position="132"/>
    </location>
</feature>
<protein>
    <recommendedName>
        <fullName evidence="4">Glutamine repeat protein-1</fullName>
    </recommendedName>
</protein>
<keyword evidence="3" id="KW-1185">Reference proteome</keyword>
<gene>
    <name evidence="2" type="ORF">BKCO1_3700057</name>
</gene>
<feature type="region of interest" description="Disordered" evidence="1">
    <location>
        <begin position="314"/>
        <end position="348"/>
    </location>
</feature>
<feature type="compositionally biased region" description="Polar residues" evidence="1">
    <location>
        <begin position="187"/>
        <end position="196"/>
    </location>
</feature>
<organism evidence="2 3">
    <name type="scientific">Diplodia corticola</name>
    <dbReference type="NCBI Taxonomy" id="236234"/>
    <lineage>
        <taxon>Eukaryota</taxon>
        <taxon>Fungi</taxon>
        <taxon>Dikarya</taxon>
        <taxon>Ascomycota</taxon>
        <taxon>Pezizomycotina</taxon>
        <taxon>Dothideomycetes</taxon>
        <taxon>Dothideomycetes incertae sedis</taxon>
        <taxon>Botryosphaeriales</taxon>
        <taxon>Botryosphaeriaceae</taxon>
        <taxon>Diplodia</taxon>
    </lineage>
</organism>
<accession>A0A1J9QUL4</accession>
<evidence type="ECO:0000313" key="2">
    <source>
        <dbReference type="EMBL" id="OJD32662.1"/>
    </source>
</evidence>
<feature type="compositionally biased region" description="Low complexity" evidence="1">
    <location>
        <begin position="84"/>
        <end position="100"/>
    </location>
</feature>
<feature type="compositionally biased region" description="Polar residues" evidence="1">
    <location>
        <begin position="150"/>
        <end position="161"/>
    </location>
</feature>
<reference evidence="2 3" key="1">
    <citation type="submission" date="2016-10" db="EMBL/GenBank/DDBJ databases">
        <title>Proteomics and genomics reveal pathogen-plant mechanisms compatible with a hemibiotrophic lifestyle of Diplodia corticola.</title>
        <authorList>
            <person name="Fernandes I."/>
            <person name="De Jonge R."/>
            <person name="Van De Peer Y."/>
            <person name="Devreese B."/>
            <person name="Alves A."/>
            <person name="Esteves A.C."/>
        </authorList>
    </citation>
    <scope>NUCLEOTIDE SEQUENCE [LARGE SCALE GENOMIC DNA]</scope>
    <source>
        <strain evidence="2 3">CBS 112549</strain>
    </source>
</reference>
<feature type="region of interest" description="Disordered" evidence="1">
    <location>
        <begin position="223"/>
        <end position="247"/>
    </location>
</feature>
<dbReference type="RefSeq" id="XP_020128922.1">
    <property type="nucleotide sequence ID" value="XM_020275152.1"/>
</dbReference>
<name>A0A1J9QUL4_9PEZI</name>
<feature type="region of interest" description="Disordered" evidence="1">
    <location>
        <begin position="84"/>
        <end position="199"/>
    </location>
</feature>
<sequence length="348" mass="36917">MNQMDSYNPSFFNQTSARQQFGSSPAHAQPAHGPPPPQFAQGIQPPHHPAFSNGAAAAGGGGFPLASSMGMGSAQASAGGVMMQPGAMQQQQSPRVPQSPFTTAPFSTPVQAPHQSQAHHFQSFNQNISPSRHVSPYAATPTKQHHFPSHQAQSLPDSSQPMAAPVSLPSHSAAPKPQPQGQPQKSMAATPSSPGQLQREREQVTLLLDINRELLQETLRLQEQGKGGIMGNQPAPGQDGNKEGDAPKQVASKEYIDCMRRLQANLSYLATFADRNTNPNKQVPPGPAIMTVPAAPPALSEMYTRLQALFPGWKGQLLKPGGAPGQGSPQRPGMPQQQQQSPQAHPQG</sequence>
<proteinExistence type="predicted"/>
<evidence type="ECO:0000313" key="3">
    <source>
        <dbReference type="Proteomes" id="UP000183809"/>
    </source>
</evidence>
<feature type="compositionally biased region" description="Low complexity" evidence="1">
    <location>
        <begin position="326"/>
        <end position="348"/>
    </location>
</feature>
<evidence type="ECO:0008006" key="4">
    <source>
        <dbReference type="Google" id="ProtNLM"/>
    </source>
</evidence>
<dbReference type="EMBL" id="MNUE01000037">
    <property type="protein sequence ID" value="OJD32662.1"/>
    <property type="molecule type" value="Genomic_DNA"/>
</dbReference>
<dbReference type="STRING" id="236234.A0A1J9QUL4"/>